<dbReference type="GO" id="GO:0051537">
    <property type="term" value="F:2 iron, 2 sulfur cluster binding"/>
    <property type="evidence" value="ECO:0007669"/>
    <property type="project" value="UniProtKB-UniRule"/>
</dbReference>
<keyword evidence="8 10" id="KW-0411">Iron-sulfur</keyword>
<dbReference type="GO" id="GO:0044571">
    <property type="term" value="P:[2Fe-2S] cluster assembly"/>
    <property type="evidence" value="ECO:0007669"/>
    <property type="project" value="UniProtKB-UniRule"/>
</dbReference>
<proteinExistence type="inferred from homology"/>
<dbReference type="InterPro" id="IPR017772">
    <property type="entry name" value="Cys_deSase_NifS_bac/arc"/>
</dbReference>
<dbReference type="SUPFAM" id="SSF53383">
    <property type="entry name" value="PLP-dependent transferases"/>
    <property type="match status" value="1"/>
</dbReference>
<keyword evidence="10" id="KW-0001">2Fe-2S</keyword>
<feature type="binding site" evidence="10">
    <location>
        <position position="237"/>
    </location>
    <ligand>
        <name>pyridoxal 5'-phosphate</name>
        <dbReference type="ChEBI" id="CHEBI:597326"/>
    </ligand>
</feature>
<dbReference type="PIRSF" id="PIRSF005572">
    <property type="entry name" value="NifS"/>
    <property type="match status" value="1"/>
</dbReference>
<organism evidence="13 14">
    <name type="scientific">Acetobacterium bakii</name>
    <dbReference type="NCBI Taxonomy" id="52689"/>
    <lineage>
        <taxon>Bacteria</taxon>
        <taxon>Bacillati</taxon>
        <taxon>Bacillota</taxon>
        <taxon>Clostridia</taxon>
        <taxon>Eubacteriales</taxon>
        <taxon>Eubacteriaceae</taxon>
        <taxon>Acetobacterium</taxon>
    </lineage>
</organism>
<keyword evidence="3 10" id="KW-0963">Cytoplasm</keyword>
<gene>
    <name evidence="10" type="primary">iscS</name>
    <name evidence="13" type="ORF">AKG39_02235</name>
</gene>
<evidence type="ECO:0000256" key="3">
    <source>
        <dbReference type="ARBA" id="ARBA00022490"/>
    </source>
</evidence>
<evidence type="ECO:0000256" key="10">
    <source>
        <dbReference type="HAMAP-Rule" id="MF_00331"/>
    </source>
</evidence>
<dbReference type="AlphaFoldDB" id="A0A0L6U431"/>
<evidence type="ECO:0000256" key="9">
    <source>
        <dbReference type="ARBA" id="ARBA00050776"/>
    </source>
</evidence>
<keyword evidence="14" id="KW-1185">Reference proteome</keyword>
<dbReference type="EMBL" id="LGYO01000006">
    <property type="protein sequence ID" value="KNZ43279.1"/>
    <property type="molecule type" value="Genomic_DNA"/>
</dbReference>
<comment type="function">
    <text evidence="10">Master enzyme that delivers sulfur to a number of partners involved in Fe-S cluster assembly, tRNA modification or cofactor biosynthesis. Catalyzes the removal of elemental sulfur atoms from cysteine to produce alanine. Functions as a sulfur delivery protein for Fe-S cluster synthesis onto IscU, an Fe-S scaffold assembly protein, as well as other S acceptor proteins.</text>
</comment>
<dbReference type="Pfam" id="PF00266">
    <property type="entry name" value="Aminotran_5"/>
    <property type="match status" value="1"/>
</dbReference>
<dbReference type="NCBIfam" id="TIGR03402">
    <property type="entry name" value="FeS_nifS"/>
    <property type="match status" value="1"/>
</dbReference>
<dbReference type="GO" id="GO:0031071">
    <property type="term" value="F:cysteine desulfurase activity"/>
    <property type="evidence" value="ECO:0007669"/>
    <property type="project" value="UniProtKB-UniRule"/>
</dbReference>
<feature type="binding site" evidence="10">
    <location>
        <position position="151"/>
    </location>
    <ligand>
        <name>pyridoxal 5'-phosphate</name>
        <dbReference type="ChEBI" id="CHEBI:597326"/>
    </ligand>
</feature>
<dbReference type="PANTHER" id="PTHR11601">
    <property type="entry name" value="CYSTEINE DESULFURYLASE FAMILY MEMBER"/>
    <property type="match status" value="1"/>
</dbReference>
<evidence type="ECO:0000256" key="2">
    <source>
        <dbReference type="ARBA" id="ARBA00006490"/>
    </source>
</evidence>
<dbReference type="InterPro" id="IPR015421">
    <property type="entry name" value="PyrdxlP-dep_Trfase_major"/>
</dbReference>
<dbReference type="HAMAP" id="MF_00331">
    <property type="entry name" value="Cys_desulf_IscS"/>
    <property type="match status" value="1"/>
</dbReference>
<evidence type="ECO:0000256" key="11">
    <source>
        <dbReference type="RuleBase" id="RU004504"/>
    </source>
</evidence>
<dbReference type="OrthoDB" id="9808002at2"/>
<keyword evidence="6 10" id="KW-0663">Pyridoxal phosphate</keyword>
<dbReference type="InterPro" id="IPR000192">
    <property type="entry name" value="Aminotrans_V_dom"/>
</dbReference>
<dbReference type="STRING" id="52689.AKG39_02235"/>
<evidence type="ECO:0000256" key="4">
    <source>
        <dbReference type="ARBA" id="ARBA00022679"/>
    </source>
</evidence>
<feature type="active site" description="Cysteine persulfide intermediate" evidence="10">
    <location>
        <position position="325"/>
    </location>
</feature>
<dbReference type="GO" id="GO:0046872">
    <property type="term" value="F:metal ion binding"/>
    <property type="evidence" value="ECO:0007669"/>
    <property type="project" value="UniProtKB-KW"/>
</dbReference>
<dbReference type="InterPro" id="IPR015424">
    <property type="entry name" value="PyrdxlP-dep_Trfase"/>
</dbReference>
<feature type="binding site" evidence="10">
    <location>
        <begin position="199"/>
        <end position="201"/>
    </location>
    <ligand>
        <name>pyridoxal 5'-phosphate</name>
        <dbReference type="ChEBI" id="CHEBI:597326"/>
    </ligand>
</feature>
<dbReference type="PROSITE" id="PS00595">
    <property type="entry name" value="AA_TRANSFER_CLASS_5"/>
    <property type="match status" value="1"/>
</dbReference>
<dbReference type="PANTHER" id="PTHR11601:SF34">
    <property type="entry name" value="CYSTEINE DESULFURASE"/>
    <property type="match status" value="1"/>
</dbReference>
<evidence type="ECO:0000256" key="7">
    <source>
        <dbReference type="ARBA" id="ARBA00023004"/>
    </source>
</evidence>
<evidence type="ECO:0000313" key="14">
    <source>
        <dbReference type="Proteomes" id="UP000036873"/>
    </source>
</evidence>
<dbReference type="InterPro" id="IPR015422">
    <property type="entry name" value="PyrdxlP-dep_Trfase_small"/>
</dbReference>
<dbReference type="Gene3D" id="3.90.1150.10">
    <property type="entry name" value="Aspartate Aminotransferase, domain 1"/>
    <property type="match status" value="1"/>
</dbReference>
<evidence type="ECO:0000256" key="6">
    <source>
        <dbReference type="ARBA" id="ARBA00022898"/>
    </source>
</evidence>
<dbReference type="UniPathway" id="UPA00266"/>
<dbReference type="PATRIC" id="fig|52689.4.peg.3152"/>
<feature type="binding site" description="via persulfide group" evidence="10">
    <location>
        <position position="325"/>
    </location>
    <ligand>
        <name>[2Fe-2S] cluster</name>
        <dbReference type="ChEBI" id="CHEBI:190135"/>
        <note>ligand shared with IscU</note>
    </ligand>
</feature>
<comment type="cofactor">
    <cofactor evidence="1 10 11">
        <name>pyridoxal 5'-phosphate</name>
        <dbReference type="ChEBI" id="CHEBI:597326"/>
    </cofactor>
</comment>
<feature type="domain" description="Aminotransferase class V" evidence="12">
    <location>
        <begin position="4"/>
        <end position="365"/>
    </location>
</feature>
<dbReference type="Proteomes" id="UP000036873">
    <property type="component" value="Unassembled WGS sequence"/>
</dbReference>
<dbReference type="NCBIfam" id="NF002806">
    <property type="entry name" value="PRK02948.1"/>
    <property type="match status" value="1"/>
</dbReference>
<reference evidence="14" key="1">
    <citation type="submission" date="2015-07" db="EMBL/GenBank/DDBJ databases">
        <title>Draft genome sequence of Acetobacterium bakii DSM 8293, a potential psychrophilic chemical producer through syngas fermentation.</title>
        <authorList>
            <person name="Song Y."/>
            <person name="Hwang S."/>
            <person name="Cho B.-K."/>
        </authorList>
    </citation>
    <scope>NUCLEOTIDE SEQUENCE [LARGE SCALE GENOMIC DNA]</scope>
    <source>
        <strain evidence="14">DSM 8239</strain>
    </source>
</reference>
<dbReference type="Gene3D" id="1.10.260.50">
    <property type="match status" value="1"/>
</dbReference>
<dbReference type="FunFam" id="3.40.640.10:FF:000084">
    <property type="entry name" value="IscS-like cysteine desulfurase"/>
    <property type="match status" value="1"/>
</dbReference>
<evidence type="ECO:0000256" key="5">
    <source>
        <dbReference type="ARBA" id="ARBA00022723"/>
    </source>
</evidence>
<dbReference type="GO" id="GO:0030170">
    <property type="term" value="F:pyridoxal phosphate binding"/>
    <property type="evidence" value="ECO:0007669"/>
    <property type="project" value="UniProtKB-UniRule"/>
</dbReference>
<feature type="modified residue" description="N6-(pyridoxal phosphate)lysine" evidence="10">
    <location>
        <position position="202"/>
    </location>
</feature>
<keyword evidence="4 10" id="KW-0808">Transferase</keyword>
<dbReference type="GO" id="GO:0006520">
    <property type="term" value="P:amino acid metabolic process"/>
    <property type="evidence" value="ECO:0007669"/>
    <property type="project" value="InterPro"/>
</dbReference>
<feature type="binding site" evidence="10">
    <location>
        <position position="179"/>
    </location>
    <ligand>
        <name>pyridoxal 5'-phosphate</name>
        <dbReference type="ChEBI" id="CHEBI:597326"/>
    </ligand>
</feature>
<keyword evidence="5 10" id="KW-0479">Metal-binding</keyword>
<comment type="subcellular location">
    <subcellularLocation>
        <location evidence="10">Cytoplasm</location>
    </subcellularLocation>
</comment>
<dbReference type="InterPro" id="IPR020578">
    <property type="entry name" value="Aminotrans_V_PyrdxlP_BS"/>
</dbReference>
<dbReference type="InterPro" id="IPR016454">
    <property type="entry name" value="Cysteine_dSase"/>
</dbReference>
<dbReference type="EC" id="2.8.1.7" evidence="10"/>
<sequence length="402" mass="43663">MKRIYLDHAATTPVDPSVVEVMLPFFTEGYGNPSSIYAEGRAAKKAIEAARLQIATAINASSSEIYFTGSGSESDNWAIKGIAMKNQAKGKHIITTTIEHHAVLHTCEYLEKQGFEVTYLPVDEYGLISLEDLKKAIRKDTILVTIMFANNEIGTVEPIKAIGEIVKEKGIIFHTDAVQALGNLPVDVKDLNVDLLSLSAHKIYGPKGIGVLYIRKGVPIDNLIHGGAQERRKRAGTENTAEIVAFGKAAELAVQHLEDNMIHMKTLRDVLIKGIMEKIPQVRLNGHPEQRLPGNANFCFDYIEGESILLSLDIIGIAGSSGSACTSGSLDPSHVLLAIGLPAGVAHGSLRLSIGKNTTMEDIHYVVDNLVVIIERLRKMSPIDANCPIDDAVFAKASHHQH</sequence>
<dbReference type="GO" id="GO:1990221">
    <property type="term" value="C:L-cysteine desulfurase complex"/>
    <property type="evidence" value="ECO:0007669"/>
    <property type="project" value="UniProtKB-ARBA"/>
</dbReference>
<evidence type="ECO:0000256" key="1">
    <source>
        <dbReference type="ARBA" id="ARBA00001933"/>
    </source>
</evidence>
<protein>
    <recommendedName>
        <fullName evidence="10">Cysteine desulfurase IscS</fullName>
        <ecNumber evidence="10">2.8.1.7</ecNumber>
    </recommendedName>
</protein>
<dbReference type="InterPro" id="IPR010240">
    <property type="entry name" value="Cys_deSase_IscS"/>
</dbReference>
<comment type="similarity">
    <text evidence="2 10">Belongs to the class-V pyridoxal-phosphate-dependent aminotransferase family. NifS/IscS subfamily.</text>
</comment>
<comment type="catalytic activity">
    <reaction evidence="9 10">
        <text>(sulfur carrier)-H + L-cysteine = (sulfur carrier)-SH + L-alanine</text>
        <dbReference type="Rhea" id="RHEA:43892"/>
        <dbReference type="Rhea" id="RHEA-COMP:14737"/>
        <dbReference type="Rhea" id="RHEA-COMP:14739"/>
        <dbReference type="ChEBI" id="CHEBI:29917"/>
        <dbReference type="ChEBI" id="CHEBI:35235"/>
        <dbReference type="ChEBI" id="CHEBI:57972"/>
        <dbReference type="ChEBI" id="CHEBI:64428"/>
        <dbReference type="EC" id="2.8.1.7"/>
    </reaction>
</comment>
<evidence type="ECO:0000256" key="8">
    <source>
        <dbReference type="ARBA" id="ARBA00023014"/>
    </source>
</evidence>
<dbReference type="RefSeq" id="WP_050738728.1">
    <property type="nucleotide sequence ID" value="NZ_LGYO01000006.1"/>
</dbReference>
<feature type="binding site" evidence="10">
    <location>
        <begin position="71"/>
        <end position="72"/>
    </location>
    <ligand>
        <name>pyridoxal 5'-phosphate</name>
        <dbReference type="ChEBI" id="CHEBI:597326"/>
    </ligand>
</feature>
<evidence type="ECO:0000259" key="12">
    <source>
        <dbReference type="Pfam" id="PF00266"/>
    </source>
</evidence>
<name>A0A0L6U431_9FIRM</name>
<keyword evidence="7 10" id="KW-0408">Iron</keyword>
<accession>A0A0L6U431</accession>
<evidence type="ECO:0000313" key="13">
    <source>
        <dbReference type="EMBL" id="KNZ43279.1"/>
    </source>
</evidence>
<comment type="caution">
    <text evidence="13">The sequence shown here is derived from an EMBL/GenBank/DDBJ whole genome shotgun (WGS) entry which is preliminary data.</text>
</comment>
<comment type="pathway">
    <text evidence="10">Cofactor biosynthesis; iron-sulfur cluster biosynthesis.</text>
</comment>
<dbReference type="Gene3D" id="3.40.640.10">
    <property type="entry name" value="Type I PLP-dependent aspartate aminotransferase-like (Major domain)"/>
    <property type="match status" value="1"/>
</dbReference>
<comment type="subunit">
    <text evidence="10">Homodimer. Forms a heterotetramer with IscU, interacts with other sulfur acceptors.</text>
</comment>